<evidence type="ECO:0000256" key="1">
    <source>
        <dbReference type="ARBA" id="ARBA00022723"/>
    </source>
</evidence>
<sequence length="659" mass="72615">MADQCIVCLENLDIESPAAAVAVAAAVIAPLENSSPSVVLVPGGPSVAPQQPEAAEPVAPAAVISSINTSPKQHENHDHVALIQICGHVLHDSCLREWSEKANSCPICRQTFNLVHVYDKVGGTLLSSRTVENKKQVAEFDPQAWVDENPDEQDIQIPCPVCNRADREDVLLLCDGCDTPYHTHCIGLGSVPPGPWFCMECVDALGIENTTHQSPPRGEQAPLNRLYYFPRTQASMRRARQRARSDEWQGAWGRIAGRIWDAISLDLDYQDDDDDPGVFEGLRRSQQIRENERLEHQRWQQRLNIASRLGARDVFARNIPDVFQGRAAPASRPPPQEPREVQMAWGALEKARGDLERENNKRKSRSGTAEPNEPQQDRERKLKRPRTRRLPPQNGESSSSAAPHVAVPPPSQPDQPQTSPIANPAPLVPAESAAPSFLSSLLKEVEMSAPSDEQNVRTLFGRIPGANDPPSPVGSPSRASSSTPPPNRLPRPSSPHMTLSSHIEPIYPPANYSPMSASSPKDSRSSSPHRRAAYENRSSPENSDSEHRGRQNSTSALRHPRARRTAPIVISRSENVSPVRSPLPLEVKENISSIVRSALKPHWKSSRLTADQYAAINRDISRKIYEQVQNPTTVGDDARQSWETMATKEVARAVAELTA</sequence>
<evidence type="ECO:0000256" key="3">
    <source>
        <dbReference type="ARBA" id="ARBA00022833"/>
    </source>
</evidence>
<feature type="domain" description="RING-type" evidence="7">
    <location>
        <begin position="86"/>
        <end position="109"/>
    </location>
</feature>
<dbReference type="InterPro" id="IPR001841">
    <property type="entry name" value="Znf_RING"/>
</dbReference>
<evidence type="ECO:0000256" key="4">
    <source>
        <dbReference type="PROSITE-ProRule" id="PRU00175"/>
    </source>
</evidence>
<proteinExistence type="predicted"/>
<dbReference type="PANTHER" id="PTHR12618">
    <property type="entry name" value="PHD AND RING FINGER DOMAIN-CONTAINING PROTEIN 1"/>
    <property type="match status" value="1"/>
</dbReference>
<evidence type="ECO:0000313" key="9">
    <source>
        <dbReference type="Proteomes" id="UP001275084"/>
    </source>
</evidence>
<feature type="compositionally biased region" description="Pro residues" evidence="5">
    <location>
        <begin position="483"/>
        <end position="493"/>
    </location>
</feature>
<dbReference type="SUPFAM" id="SSF57903">
    <property type="entry name" value="FYVE/PHD zinc finger"/>
    <property type="match status" value="1"/>
</dbReference>
<evidence type="ECO:0000256" key="5">
    <source>
        <dbReference type="SAM" id="MobiDB-lite"/>
    </source>
</evidence>
<reference evidence="8" key="2">
    <citation type="submission" date="2023-06" db="EMBL/GenBank/DDBJ databases">
        <authorList>
            <consortium name="Lawrence Berkeley National Laboratory"/>
            <person name="Haridas S."/>
            <person name="Hensen N."/>
            <person name="Bonometti L."/>
            <person name="Westerberg I."/>
            <person name="Brannstrom I.O."/>
            <person name="Guillou S."/>
            <person name="Cros-Aarteil S."/>
            <person name="Calhoun S."/>
            <person name="Kuo A."/>
            <person name="Mondo S."/>
            <person name="Pangilinan J."/>
            <person name="Riley R."/>
            <person name="Labutti K."/>
            <person name="Andreopoulos B."/>
            <person name="Lipzen A."/>
            <person name="Chen C."/>
            <person name="Yanf M."/>
            <person name="Daum C."/>
            <person name="Ng V."/>
            <person name="Clum A."/>
            <person name="Steindorff A."/>
            <person name="Ohm R."/>
            <person name="Martin F."/>
            <person name="Silar P."/>
            <person name="Natvig D."/>
            <person name="Lalanne C."/>
            <person name="Gautier V."/>
            <person name="Ament-Velasquez S.L."/>
            <person name="Kruys A."/>
            <person name="Hutchinson M.I."/>
            <person name="Powell A.J."/>
            <person name="Barry K."/>
            <person name="Miller A.N."/>
            <person name="Grigoriev I.V."/>
            <person name="Debuchy R."/>
            <person name="Gladieux P."/>
            <person name="Thoren M.H."/>
            <person name="Johannesson H."/>
        </authorList>
    </citation>
    <scope>NUCLEOTIDE SEQUENCE</scope>
    <source>
        <strain evidence="8">CBS 955.72</strain>
    </source>
</reference>
<dbReference type="InterPro" id="IPR011011">
    <property type="entry name" value="Znf_FYVE_PHD"/>
</dbReference>
<evidence type="ECO:0000259" key="6">
    <source>
        <dbReference type="PROSITE" id="PS50016"/>
    </source>
</evidence>
<protein>
    <recommendedName>
        <fullName evidence="10">PHD and RING finger domain-containing protein</fullName>
    </recommendedName>
</protein>
<evidence type="ECO:0000313" key="8">
    <source>
        <dbReference type="EMBL" id="KAK3357038.1"/>
    </source>
</evidence>
<dbReference type="InterPro" id="IPR001965">
    <property type="entry name" value="Znf_PHD"/>
</dbReference>
<dbReference type="Pfam" id="PF00628">
    <property type="entry name" value="PHD"/>
    <property type="match status" value="1"/>
</dbReference>
<feature type="region of interest" description="Disordered" evidence="5">
    <location>
        <begin position="460"/>
        <end position="567"/>
    </location>
</feature>
<evidence type="ECO:0000259" key="7">
    <source>
        <dbReference type="PROSITE" id="PS50089"/>
    </source>
</evidence>
<accession>A0AAJ0HLZ1</accession>
<dbReference type="Proteomes" id="UP001275084">
    <property type="component" value="Unassembled WGS sequence"/>
</dbReference>
<dbReference type="SUPFAM" id="SSF57850">
    <property type="entry name" value="RING/U-box"/>
    <property type="match status" value="1"/>
</dbReference>
<dbReference type="PROSITE" id="PS01359">
    <property type="entry name" value="ZF_PHD_1"/>
    <property type="match status" value="1"/>
</dbReference>
<dbReference type="InterPro" id="IPR047157">
    <property type="entry name" value="PHRF1/Atg35"/>
</dbReference>
<keyword evidence="1" id="KW-0479">Metal-binding</keyword>
<evidence type="ECO:0008006" key="10">
    <source>
        <dbReference type="Google" id="ProtNLM"/>
    </source>
</evidence>
<dbReference type="AlphaFoldDB" id="A0AAJ0HLZ1"/>
<comment type="caution">
    <text evidence="8">The sequence shown here is derived from an EMBL/GenBank/DDBJ whole genome shotgun (WGS) entry which is preliminary data.</text>
</comment>
<dbReference type="Gene3D" id="3.30.40.10">
    <property type="entry name" value="Zinc/RING finger domain, C3HC4 (zinc finger)"/>
    <property type="match status" value="2"/>
</dbReference>
<dbReference type="EMBL" id="JAUIQD010000003">
    <property type="protein sequence ID" value="KAK3357038.1"/>
    <property type="molecule type" value="Genomic_DNA"/>
</dbReference>
<dbReference type="PROSITE" id="PS50089">
    <property type="entry name" value="ZF_RING_2"/>
    <property type="match status" value="1"/>
</dbReference>
<gene>
    <name evidence="8" type="ORF">B0T25DRAFT_145132</name>
</gene>
<organism evidence="8 9">
    <name type="scientific">Lasiosphaeria hispida</name>
    <dbReference type="NCBI Taxonomy" id="260671"/>
    <lineage>
        <taxon>Eukaryota</taxon>
        <taxon>Fungi</taxon>
        <taxon>Dikarya</taxon>
        <taxon>Ascomycota</taxon>
        <taxon>Pezizomycotina</taxon>
        <taxon>Sordariomycetes</taxon>
        <taxon>Sordariomycetidae</taxon>
        <taxon>Sordariales</taxon>
        <taxon>Lasiosphaeriaceae</taxon>
        <taxon>Lasiosphaeria</taxon>
    </lineage>
</organism>
<reference evidence="8" key="1">
    <citation type="journal article" date="2023" name="Mol. Phylogenet. Evol.">
        <title>Genome-scale phylogeny and comparative genomics of the fungal order Sordariales.</title>
        <authorList>
            <person name="Hensen N."/>
            <person name="Bonometti L."/>
            <person name="Westerberg I."/>
            <person name="Brannstrom I.O."/>
            <person name="Guillou S."/>
            <person name="Cros-Aarteil S."/>
            <person name="Calhoun S."/>
            <person name="Haridas S."/>
            <person name="Kuo A."/>
            <person name="Mondo S."/>
            <person name="Pangilinan J."/>
            <person name="Riley R."/>
            <person name="LaButti K."/>
            <person name="Andreopoulos B."/>
            <person name="Lipzen A."/>
            <person name="Chen C."/>
            <person name="Yan M."/>
            <person name="Daum C."/>
            <person name="Ng V."/>
            <person name="Clum A."/>
            <person name="Steindorff A."/>
            <person name="Ohm R.A."/>
            <person name="Martin F."/>
            <person name="Silar P."/>
            <person name="Natvig D.O."/>
            <person name="Lalanne C."/>
            <person name="Gautier V."/>
            <person name="Ament-Velasquez S.L."/>
            <person name="Kruys A."/>
            <person name="Hutchinson M.I."/>
            <person name="Powell A.J."/>
            <person name="Barry K."/>
            <person name="Miller A.N."/>
            <person name="Grigoriev I.V."/>
            <person name="Debuchy R."/>
            <person name="Gladieux P."/>
            <person name="Hiltunen Thoren M."/>
            <person name="Johannesson H."/>
        </authorList>
    </citation>
    <scope>NUCLEOTIDE SEQUENCE</scope>
    <source>
        <strain evidence="8">CBS 955.72</strain>
    </source>
</reference>
<dbReference type="InterPro" id="IPR019787">
    <property type="entry name" value="Znf_PHD-finger"/>
</dbReference>
<dbReference type="PANTHER" id="PTHR12618:SF20">
    <property type="entry name" value="PHD AND RING FINGER DOMAIN-CONTAINING PROTEIN 1"/>
    <property type="match status" value="1"/>
</dbReference>
<feature type="compositionally biased region" description="Basic and acidic residues" evidence="5">
    <location>
        <begin position="350"/>
        <end position="361"/>
    </location>
</feature>
<dbReference type="InterPro" id="IPR013083">
    <property type="entry name" value="Znf_RING/FYVE/PHD"/>
</dbReference>
<dbReference type="PROSITE" id="PS50016">
    <property type="entry name" value="ZF_PHD_2"/>
    <property type="match status" value="1"/>
</dbReference>
<name>A0AAJ0HLZ1_9PEZI</name>
<dbReference type="GO" id="GO:0008270">
    <property type="term" value="F:zinc ion binding"/>
    <property type="evidence" value="ECO:0007669"/>
    <property type="project" value="UniProtKB-KW"/>
</dbReference>
<feature type="region of interest" description="Disordered" evidence="5">
    <location>
        <begin position="350"/>
        <end position="428"/>
    </location>
</feature>
<dbReference type="Pfam" id="PF13639">
    <property type="entry name" value="zf-RING_2"/>
    <property type="match status" value="1"/>
</dbReference>
<dbReference type="SMART" id="SM00184">
    <property type="entry name" value="RING"/>
    <property type="match status" value="2"/>
</dbReference>
<feature type="domain" description="PHD-type" evidence="6">
    <location>
        <begin position="156"/>
        <end position="204"/>
    </location>
</feature>
<dbReference type="SMART" id="SM00249">
    <property type="entry name" value="PHD"/>
    <property type="match status" value="1"/>
</dbReference>
<keyword evidence="2 4" id="KW-0863">Zinc-finger</keyword>
<dbReference type="InterPro" id="IPR019786">
    <property type="entry name" value="Zinc_finger_PHD-type_CS"/>
</dbReference>
<evidence type="ECO:0000256" key="2">
    <source>
        <dbReference type="ARBA" id="ARBA00022771"/>
    </source>
</evidence>
<keyword evidence="9" id="KW-1185">Reference proteome</keyword>
<keyword evidence="3" id="KW-0862">Zinc</keyword>